<evidence type="ECO:0000313" key="2">
    <source>
        <dbReference type="EMBL" id="KRX31726.1"/>
    </source>
</evidence>
<organism evidence="2 3">
    <name type="scientific">Trichinella murrelli</name>
    <dbReference type="NCBI Taxonomy" id="144512"/>
    <lineage>
        <taxon>Eukaryota</taxon>
        <taxon>Metazoa</taxon>
        <taxon>Ecdysozoa</taxon>
        <taxon>Nematoda</taxon>
        <taxon>Enoplea</taxon>
        <taxon>Dorylaimia</taxon>
        <taxon>Trichinellida</taxon>
        <taxon>Trichinellidae</taxon>
        <taxon>Trichinella</taxon>
    </lineage>
</organism>
<feature type="non-terminal residue" evidence="2">
    <location>
        <position position="85"/>
    </location>
</feature>
<feature type="compositionally biased region" description="Basic and acidic residues" evidence="1">
    <location>
        <begin position="1"/>
        <end position="10"/>
    </location>
</feature>
<evidence type="ECO:0000256" key="1">
    <source>
        <dbReference type="SAM" id="MobiDB-lite"/>
    </source>
</evidence>
<feature type="compositionally biased region" description="Polar residues" evidence="1">
    <location>
        <begin position="14"/>
        <end position="27"/>
    </location>
</feature>
<feature type="region of interest" description="Disordered" evidence="1">
    <location>
        <begin position="1"/>
        <end position="27"/>
    </location>
</feature>
<comment type="caution">
    <text evidence="2">The sequence shown here is derived from an EMBL/GenBank/DDBJ whole genome shotgun (WGS) entry which is preliminary data.</text>
</comment>
<feature type="compositionally biased region" description="Polar residues" evidence="1">
    <location>
        <begin position="63"/>
        <end position="79"/>
    </location>
</feature>
<keyword evidence="3" id="KW-1185">Reference proteome</keyword>
<feature type="region of interest" description="Disordered" evidence="1">
    <location>
        <begin position="42"/>
        <end position="85"/>
    </location>
</feature>
<sequence>LNLRQKECLRKLKPSTSRGAEDQQSADVNEIEEQILKKNELKNVRQAHSRPNWSSTWKEKSVSARQTIGQGVHGSSDTGNPERAQ</sequence>
<dbReference type="Proteomes" id="UP000055048">
    <property type="component" value="Unassembled WGS sequence"/>
</dbReference>
<accession>A0A0V0SYF8</accession>
<feature type="non-terminal residue" evidence="2">
    <location>
        <position position="1"/>
    </location>
</feature>
<protein>
    <submittedName>
        <fullName evidence="2">Uncharacterized protein</fullName>
    </submittedName>
</protein>
<evidence type="ECO:0000313" key="3">
    <source>
        <dbReference type="Proteomes" id="UP000055048"/>
    </source>
</evidence>
<dbReference type="EMBL" id="JYDJ01001610">
    <property type="protein sequence ID" value="KRX31726.1"/>
    <property type="molecule type" value="Genomic_DNA"/>
</dbReference>
<gene>
    <name evidence="2" type="ORF">T05_3752</name>
</gene>
<name>A0A0V0SYF8_9BILA</name>
<dbReference type="AlphaFoldDB" id="A0A0V0SYF8"/>
<reference evidence="2 3" key="1">
    <citation type="submission" date="2015-01" db="EMBL/GenBank/DDBJ databases">
        <title>Evolution of Trichinella species and genotypes.</title>
        <authorList>
            <person name="Korhonen P.K."/>
            <person name="Edoardo P."/>
            <person name="Giuseppe L.R."/>
            <person name="Gasser R.B."/>
        </authorList>
    </citation>
    <scope>NUCLEOTIDE SEQUENCE [LARGE SCALE GENOMIC DNA]</scope>
    <source>
        <strain evidence="2">ISS417</strain>
    </source>
</reference>
<proteinExistence type="predicted"/>